<dbReference type="EMBL" id="VLKU01000001">
    <property type="protein sequence ID" value="TWI38103.1"/>
    <property type="molecule type" value="Genomic_DNA"/>
</dbReference>
<reference evidence="5 6" key="1">
    <citation type="journal article" date="2015" name="Stand. Genomic Sci.">
        <title>Genomic Encyclopedia of Bacterial and Archaeal Type Strains, Phase III: the genomes of soil and plant-associated and newly described type strains.</title>
        <authorList>
            <person name="Whitman W.B."/>
            <person name="Woyke T."/>
            <person name="Klenk H.P."/>
            <person name="Zhou Y."/>
            <person name="Lilburn T.G."/>
            <person name="Beck B.J."/>
            <person name="De Vos P."/>
            <person name="Vandamme P."/>
            <person name="Eisen J.A."/>
            <person name="Garrity G."/>
            <person name="Hugenholtz P."/>
            <person name="Kyrpides N.C."/>
        </authorList>
    </citation>
    <scope>NUCLEOTIDE SEQUENCE [LARGE SCALE GENOMIC DNA]</scope>
    <source>
        <strain evidence="5 6">CGMCC 1.5364</strain>
    </source>
</reference>
<dbReference type="PRINTS" id="PR01438">
    <property type="entry name" value="UNVRSLSTRESS"/>
</dbReference>
<evidence type="ECO:0000256" key="2">
    <source>
        <dbReference type="ARBA" id="ARBA00022741"/>
    </source>
</evidence>
<dbReference type="SUPFAM" id="SSF52402">
    <property type="entry name" value="Adenine nucleotide alpha hydrolases-like"/>
    <property type="match status" value="2"/>
</dbReference>
<organism evidence="5 6">
    <name type="scientific">Paracoccus sulfuroxidans</name>
    <dbReference type="NCBI Taxonomy" id="384678"/>
    <lineage>
        <taxon>Bacteria</taxon>
        <taxon>Pseudomonadati</taxon>
        <taxon>Pseudomonadota</taxon>
        <taxon>Alphaproteobacteria</taxon>
        <taxon>Rhodobacterales</taxon>
        <taxon>Paracoccaceae</taxon>
        <taxon>Paracoccus</taxon>
    </lineage>
</organism>
<dbReference type="Proteomes" id="UP000316225">
    <property type="component" value="Unassembled WGS sequence"/>
</dbReference>
<dbReference type="PANTHER" id="PTHR46268">
    <property type="entry name" value="STRESS RESPONSE PROTEIN NHAX"/>
    <property type="match status" value="1"/>
</dbReference>
<feature type="domain" description="UspA" evidence="4">
    <location>
        <begin position="5"/>
        <end position="133"/>
    </location>
</feature>
<dbReference type="Gene3D" id="3.40.50.620">
    <property type="entry name" value="HUPs"/>
    <property type="match status" value="2"/>
</dbReference>
<dbReference type="OrthoDB" id="5564966at2"/>
<evidence type="ECO:0000256" key="1">
    <source>
        <dbReference type="ARBA" id="ARBA00008791"/>
    </source>
</evidence>
<gene>
    <name evidence="5" type="ORF">IQ24_00237</name>
</gene>
<comment type="caution">
    <text evidence="5">The sequence shown here is derived from an EMBL/GenBank/DDBJ whole genome shotgun (WGS) entry which is preliminary data.</text>
</comment>
<feature type="domain" description="UspA" evidence="4">
    <location>
        <begin position="139"/>
        <end position="282"/>
    </location>
</feature>
<dbReference type="AlphaFoldDB" id="A0A562P1A0"/>
<dbReference type="GO" id="GO:0005524">
    <property type="term" value="F:ATP binding"/>
    <property type="evidence" value="ECO:0007669"/>
    <property type="project" value="UniProtKB-KW"/>
</dbReference>
<evidence type="ECO:0000259" key="4">
    <source>
        <dbReference type="Pfam" id="PF00582"/>
    </source>
</evidence>
<dbReference type="Pfam" id="PF00582">
    <property type="entry name" value="Usp"/>
    <property type="match status" value="2"/>
</dbReference>
<protein>
    <submittedName>
        <fullName evidence="5">Nucleotide-binding universal stress UspA family protein</fullName>
    </submittedName>
</protein>
<keyword evidence="6" id="KW-1185">Reference proteome</keyword>
<keyword evidence="3" id="KW-0067">ATP-binding</keyword>
<dbReference type="CDD" id="cd00293">
    <property type="entry name" value="USP-like"/>
    <property type="match status" value="2"/>
</dbReference>
<proteinExistence type="inferred from homology"/>
<keyword evidence="2" id="KW-0547">Nucleotide-binding</keyword>
<dbReference type="InterPro" id="IPR006016">
    <property type="entry name" value="UspA"/>
</dbReference>
<dbReference type="InterPro" id="IPR014729">
    <property type="entry name" value="Rossmann-like_a/b/a_fold"/>
</dbReference>
<dbReference type="RefSeq" id="WP_158637460.1">
    <property type="nucleotide sequence ID" value="NZ_VLKU01000001.1"/>
</dbReference>
<evidence type="ECO:0000256" key="3">
    <source>
        <dbReference type="ARBA" id="ARBA00022840"/>
    </source>
</evidence>
<comment type="similarity">
    <text evidence="1">Belongs to the universal stress protein A family.</text>
</comment>
<sequence length="288" mass="30809">MTNYLVATDLSPRSDAALKRALAILRSTPDARLTVLHVHSDDLPFDLAAEEGRFTLRALQAGLDAAGATDADQISARSVGGDAHVAIHEAAEELDAALILVGIPRARRFPASLSGTTAERLLGLSDRPVAVVRHAGRDWRRVLFALDEDAESLAAFDRVKAMGLLDQAEVTVLHATNLPAPAMIRGGLTNLVDLQRLDMLALSEIEQNLRTRLTTRLAGPKSLRFVVRHGAPSTAIREQMLDDDYDLLLLGSHGRGPLIASLLGSTSAEMIRDAGTDLICVPLGEAKA</sequence>
<dbReference type="PANTHER" id="PTHR46268:SF27">
    <property type="entry name" value="UNIVERSAL STRESS PROTEIN RV2623"/>
    <property type="match status" value="1"/>
</dbReference>
<accession>A0A562P1A0</accession>
<evidence type="ECO:0000313" key="5">
    <source>
        <dbReference type="EMBL" id="TWI38103.1"/>
    </source>
</evidence>
<dbReference type="InterPro" id="IPR006015">
    <property type="entry name" value="Universal_stress_UspA"/>
</dbReference>
<name>A0A562P1A0_9RHOB</name>
<evidence type="ECO:0000313" key="6">
    <source>
        <dbReference type="Proteomes" id="UP000316225"/>
    </source>
</evidence>